<feature type="compositionally biased region" description="Polar residues" evidence="2">
    <location>
        <begin position="166"/>
        <end position="179"/>
    </location>
</feature>
<dbReference type="OrthoDB" id="5805446at2759"/>
<gene>
    <name evidence="3" type="primary">Cni-F16C3.3</name>
    <name evidence="3" type="ORF">B9Z55_028383</name>
</gene>
<evidence type="ECO:0000313" key="4">
    <source>
        <dbReference type="Proteomes" id="UP000230233"/>
    </source>
</evidence>
<dbReference type="Proteomes" id="UP000230233">
    <property type="component" value="Unassembled WGS sequence"/>
</dbReference>
<feature type="region of interest" description="Disordered" evidence="2">
    <location>
        <begin position="162"/>
        <end position="182"/>
    </location>
</feature>
<accession>A0A2G5SC74</accession>
<keyword evidence="1" id="KW-0175">Coiled coil</keyword>
<name>A0A2G5SC74_9PELO</name>
<keyword evidence="4" id="KW-1185">Reference proteome</keyword>
<sequence>MRRPSSNATFASDFLRKPVQITADPRVYKGSVFANRRLAHDRVSMKQLKSSNRFLFRLDKQNKLNQKRKDIELERFTSTYLPDISSRNGSALSASIDKTRGSKSFAAAKFMPVSSTKPVPGDILGKSQQIAKDSSQFPVKVVVNFEQAPAPDLYGKTSIRRHSRYGVQSQTATPPSSSRPVYPIVDSGVQTDDSFDQQFEDLVKELANSAIEMATINLEAENTINSMRKTAEATEHELRAVARKQNIESAEWKRKMDEKDNELETWKQQEADAREAQLLAQATYEEITRRTLNNLQIMERNSKRSIGLDTRDIVATKEKLVIATADVENDFLPFLFNSAEQSYKIHMLQTKVNCSLRSNQRNYRQERVINSIINTHFSI</sequence>
<dbReference type="EMBL" id="PDUG01000022">
    <property type="protein sequence ID" value="PIC12491.1"/>
    <property type="molecule type" value="Genomic_DNA"/>
</dbReference>
<dbReference type="AlphaFoldDB" id="A0A2G5SC74"/>
<evidence type="ECO:0000256" key="1">
    <source>
        <dbReference type="SAM" id="Coils"/>
    </source>
</evidence>
<evidence type="ECO:0000313" key="3">
    <source>
        <dbReference type="EMBL" id="PIC12491.1"/>
    </source>
</evidence>
<protein>
    <submittedName>
        <fullName evidence="3">Uncharacterized protein</fullName>
    </submittedName>
</protein>
<reference evidence="4" key="1">
    <citation type="submission" date="2017-10" db="EMBL/GenBank/DDBJ databases">
        <title>Rapid genome shrinkage in a self-fertile nematode reveals novel sperm competition proteins.</title>
        <authorList>
            <person name="Yin D."/>
            <person name="Schwarz E.M."/>
            <person name="Thomas C.G."/>
            <person name="Felde R.L."/>
            <person name="Korf I.F."/>
            <person name="Cutter A.D."/>
            <person name="Schartner C.M."/>
            <person name="Ralston E.J."/>
            <person name="Meyer B.J."/>
            <person name="Haag E.S."/>
        </authorList>
    </citation>
    <scope>NUCLEOTIDE SEQUENCE [LARGE SCALE GENOMIC DNA]</scope>
    <source>
        <strain evidence="4">JU1422</strain>
    </source>
</reference>
<evidence type="ECO:0000256" key="2">
    <source>
        <dbReference type="SAM" id="MobiDB-lite"/>
    </source>
</evidence>
<feature type="coiled-coil region" evidence="1">
    <location>
        <begin position="217"/>
        <end position="276"/>
    </location>
</feature>
<organism evidence="3 4">
    <name type="scientific">Caenorhabditis nigoni</name>
    <dbReference type="NCBI Taxonomy" id="1611254"/>
    <lineage>
        <taxon>Eukaryota</taxon>
        <taxon>Metazoa</taxon>
        <taxon>Ecdysozoa</taxon>
        <taxon>Nematoda</taxon>
        <taxon>Chromadorea</taxon>
        <taxon>Rhabditida</taxon>
        <taxon>Rhabditina</taxon>
        <taxon>Rhabditomorpha</taxon>
        <taxon>Rhabditoidea</taxon>
        <taxon>Rhabditidae</taxon>
        <taxon>Peloderinae</taxon>
        <taxon>Caenorhabditis</taxon>
    </lineage>
</organism>
<comment type="caution">
    <text evidence="3">The sequence shown here is derived from an EMBL/GenBank/DDBJ whole genome shotgun (WGS) entry which is preliminary data.</text>
</comment>
<proteinExistence type="predicted"/>